<sequence length="335" mass="39060">MVEITKKSLEATKNNHHVWANYMKRWSPDNKQVFYTTKKNKKTAFDSVKNVAVERDFYRVQYLTPEHIDAIKNFSKKSPKELHEQHMSYLSDFILMQQLEAMYRKSKVKDDTADKMLEAWKSNGIERLHSSHEKEVQIVLAGLADHDLSVLDDSQNMCYFMQFFAQQITRTKTFRDTVLTGVSNKATTDEEKHLAKMMKECWWFISYMFGMSMGRSMFLDRHDDNHCLLINDTDIPFITSDQPIVNVHQALTDEIKPPLDHECDVYYPISPSVAFMVNKSNRFPRGKVRVSVDVVEEMNIKIAKRANVHIIGNSEESLKPYKKYIGINLNAIKTD</sequence>
<dbReference type="EMBL" id="FNGH01000012">
    <property type="protein sequence ID" value="SDM36078.1"/>
    <property type="molecule type" value="Genomic_DNA"/>
</dbReference>
<keyword evidence="2" id="KW-1185">Reference proteome</keyword>
<evidence type="ECO:0008006" key="3">
    <source>
        <dbReference type="Google" id="ProtNLM"/>
    </source>
</evidence>
<accession>A0A1G9SKS3</accession>
<organism evidence="1 2">
    <name type="scientific">Franzmannia pantelleriensis</name>
    <dbReference type="NCBI Taxonomy" id="48727"/>
    <lineage>
        <taxon>Bacteria</taxon>
        <taxon>Pseudomonadati</taxon>
        <taxon>Pseudomonadota</taxon>
        <taxon>Gammaproteobacteria</taxon>
        <taxon>Oceanospirillales</taxon>
        <taxon>Halomonadaceae</taxon>
        <taxon>Franzmannia</taxon>
    </lineage>
</organism>
<dbReference type="AlphaFoldDB" id="A0A1G9SKS3"/>
<gene>
    <name evidence="1" type="ORF">SAMN05192555_11267</name>
</gene>
<dbReference type="Proteomes" id="UP000199107">
    <property type="component" value="Unassembled WGS sequence"/>
</dbReference>
<name>A0A1G9SKS3_9GAMM</name>
<dbReference type="RefSeq" id="WP_089659388.1">
    <property type="nucleotide sequence ID" value="NZ_FNGH01000012.1"/>
</dbReference>
<protein>
    <recommendedName>
        <fullName evidence="3">DUF4238 domain-containing protein</fullName>
    </recommendedName>
</protein>
<proteinExistence type="predicted"/>
<dbReference type="OrthoDB" id="7556813at2"/>
<dbReference type="Pfam" id="PF14022">
    <property type="entry name" value="DUF4238"/>
    <property type="match status" value="1"/>
</dbReference>
<evidence type="ECO:0000313" key="1">
    <source>
        <dbReference type="EMBL" id="SDM36078.1"/>
    </source>
</evidence>
<dbReference type="InterPro" id="IPR025332">
    <property type="entry name" value="DUF4238"/>
</dbReference>
<evidence type="ECO:0000313" key="2">
    <source>
        <dbReference type="Proteomes" id="UP000199107"/>
    </source>
</evidence>
<reference evidence="2" key="1">
    <citation type="submission" date="2016-10" db="EMBL/GenBank/DDBJ databases">
        <authorList>
            <person name="Varghese N."/>
            <person name="Submissions S."/>
        </authorList>
    </citation>
    <scope>NUCLEOTIDE SEQUENCE [LARGE SCALE GENOMIC DNA]</scope>
    <source>
        <strain evidence="2">AAP</strain>
    </source>
</reference>